<organism evidence="9 10">
    <name type="scientific">Trichoplax adhaerens</name>
    <name type="common">Trichoplax reptans</name>
    <dbReference type="NCBI Taxonomy" id="10228"/>
    <lineage>
        <taxon>Eukaryota</taxon>
        <taxon>Metazoa</taxon>
        <taxon>Placozoa</taxon>
        <taxon>Uniplacotomia</taxon>
        <taxon>Trichoplacea</taxon>
        <taxon>Trichoplacidae</taxon>
        <taxon>Trichoplax</taxon>
    </lineage>
</organism>
<dbReference type="RefSeq" id="XP_002112622.1">
    <property type="nucleotide sequence ID" value="XM_002112586.1"/>
</dbReference>
<dbReference type="FunCoup" id="B3RWP2">
    <property type="interactions" value="1550"/>
</dbReference>
<dbReference type="STRING" id="10228.B3RWP2"/>
<dbReference type="PhylomeDB" id="B3RWP2"/>
<dbReference type="GeneID" id="6754268"/>
<gene>
    <name evidence="9" type="ORF">TRIADDRAFT_25400</name>
</gene>
<keyword evidence="4 7" id="KW-1133">Transmembrane helix</keyword>
<dbReference type="InParanoid" id="B3RWP2"/>
<evidence type="ECO:0000256" key="1">
    <source>
        <dbReference type="ARBA" id="ARBA00004141"/>
    </source>
</evidence>
<dbReference type="InterPro" id="IPR039859">
    <property type="entry name" value="PFA4/ZDH16/20/ERF2-like"/>
</dbReference>
<dbReference type="OrthoDB" id="9909019at2759"/>
<dbReference type="GO" id="GO:0019706">
    <property type="term" value="F:protein-cysteine S-palmitoyltransferase activity"/>
    <property type="evidence" value="ECO:0000318"/>
    <property type="project" value="GO_Central"/>
</dbReference>
<evidence type="ECO:0000313" key="10">
    <source>
        <dbReference type="Proteomes" id="UP000009022"/>
    </source>
</evidence>
<dbReference type="GO" id="GO:0005794">
    <property type="term" value="C:Golgi apparatus"/>
    <property type="evidence" value="ECO:0000318"/>
    <property type="project" value="GO_Central"/>
</dbReference>
<comment type="similarity">
    <text evidence="7">Belongs to the DHHC palmitoyltransferase family.</text>
</comment>
<evidence type="ECO:0000259" key="8">
    <source>
        <dbReference type="Pfam" id="PF01529"/>
    </source>
</evidence>
<dbReference type="CTD" id="6754268"/>
<dbReference type="EMBL" id="DS985245">
    <property type="protein sequence ID" value="EDV24732.1"/>
    <property type="molecule type" value="Genomic_DNA"/>
</dbReference>
<evidence type="ECO:0000313" key="9">
    <source>
        <dbReference type="EMBL" id="EDV24732.1"/>
    </source>
</evidence>
<evidence type="ECO:0000256" key="3">
    <source>
        <dbReference type="ARBA" id="ARBA00022692"/>
    </source>
</evidence>
<evidence type="ECO:0000256" key="6">
    <source>
        <dbReference type="ARBA" id="ARBA00023315"/>
    </source>
</evidence>
<dbReference type="PROSITE" id="PS50216">
    <property type="entry name" value="DHHC"/>
    <property type="match status" value="1"/>
</dbReference>
<dbReference type="eggNOG" id="KOG1315">
    <property type="taxonomic scope" value="Eukaryota"/>
</dbReference>
<comment type="subcellular location">
    <subcellularLocation>
        <location evidence="1">Membrane</location>
        <topology evidence="1">Multi-pass membrane protein</topology>
    </subcellularLocation>
</comment>
<feature type="transmembrane region" description="Helical" evidence="7">
    <location>
        <begin position="175"/>
        <end position="200"/>
    </location>
</feature>
<keyword evidence="3 7" id="KW-0812">Transmembrane</keyword>
<evidence type="ECO:0000256" key="4">
    <source>
        <dbReference type="ARBA" id="ARBA00022989"/>
    </source>
</evidence>
<dbReference type="OMA" id="MERFHIL"/>
<dbReference type="GO" id="GO:0016020">
    <property type="term" value="C:membrane"/>
    <property type="evidence" value="ECO:0007669"/>
    <property type="project" value="UniProtKB-SubCell"/>
</dbReference>
<feature type="transmembrane region" description="Helical" evidence="7">
    <location>
        <begin position="50"/>
        <end position="72"/>
    </location>
</feature>
<dbReference type="GO" id="GO:0006612">
    <property type="term" value="P:protein targeting to membrane"/>
    <property type="evidence" value="ECO:0000318"/>
    <property type="project" value="GO_Central"/>
</dbReference>
<keyword evidence="5 7" id="KW-0472">Membrane</keyword>
<dbReference type="EC" id="2.3.1.225" evidence="7"/>
<feature type="domain" description="Palmitoyltransferase DHHC" evidence="8">
    <location>
        <begin position="131"/>
        <end position="206"/>
    </location>
</feature>
<dbReference type="PANTHER" id="PTHR12246">
    <property type="entry name" value="PALMITOYLTRANSFERASE ZDHHC16"/>
    <property type="match status" value="1"/>
</dbReference>
<dbReference type="AlphaFoldDB" id="B3RWP2"/>
<reference evidence="9 10" key="1">
    <citation type="journal article" date="2008" name="Nature">
        <title>The Trichoplax genome and the nature of placozoans.</title>
        <authorList>
            <person name="Srivastava M."/>
            <person name="Begovic E."/>
            <person name="Chapman J."/>
            <person name="Putnam N.H."/>
            <person name="Hellsten U."/>
            <person name="Kawashima T."/>
            <person name="Kuo A."/>
            <person name="Mitros T."/>
            <person name="Salamov A."/>
            <person name="Carpenter M.L."/>
            <person name="Signorovitch A.Y."/>
            <person name="Moreno M.A."/>
            <person name="Kamm K."/>
            <person name="Grimwood J."/>
            <person name="Schmutz J."/>
            <person name="Shapiro H."/>
            <person name="Grigoriev I.V."/>
            <person name="Buss L.W."/>
            <person name="Schierwater B."/>
            <person name="Dellaporta S.L."/>
            <person name="Rokhsar D.S."/>
        </authorList>
    </citation>
    <scope>NUCLEOTIDE SEQUENCE [LARGE SCALE GENOMIC DNA]</scope>
    <source>
        <strain evidence="9 10">Grell-BS-1999</strain>
    </source>
</reference>
<evidence type="ECO:0000256" key="2">
    <source>
        <dbReference type="ARBA" id="ARBA00022679"/>
    </source>
</evidence>
<dbReference type="KEGG" id="tad:TRIADDRAFT_25400"/>
<dbReference type="HOGENOM" id="CLU_027721_2_3_1"/>
<evidence type="ECO:0000256" key="5">
    <source>
        <dbReference type="ARBA" id="ARBA00023136"/>
    </source>
</evidence>
<keyword evidence="6 7" id="KW-0012">Acyltransferase</keyword>
<proteinExistence type="inferred from homology"/>
<comment type="catalytic activity">
    <reaction evidence="7">
        <text>L-cysteinyl-[protein] + hexadecanoyl-CoA = S-hexadecanoyl-L-cysteinyl-[protein] + CoA</text>
        <dbReference type="Rhea" id="RHEA:36683"/>
        <dbReference type="Rhea" id="RHEA-COMP:10131"/>
        <dbReference type="Rhea" id="RHEA-COMP:11032"/>
        <dbReference type="ChEBI" id="CHEBI:29950"/>
        <dbReference type="ChEBI" id="CHEBI:57287"/>
        <dbReference type="ChEBI" id="CHEBI:57379"/>
        <dbReference type="ChEBI" id="CHEBI:74151"/>
        <dbReference type="EC" id="2.3.1.225"/>
    </reaction>
</comment>
<feature type="transmembrane region" description="Helical" evidence="7">
    <location>
        <begin position="12"/>
        <end position="38"/>
    </location>
</feature>
<name>B3RWP2_TRIAD</name>
<dbReference type="Pfam" id="PF01529">
    <property type="entry name" value="DHHC"/>
    <property type="match status" value="1"/>
</dbReference>
<dbReference type="InterPro" id="IPR001594">
    <property type="entry name" value="Palmitoyltrfase_DHHC"/>
</dbReference>
<comment type="domain">
    <text evidence="7">The DHHC domain is required for palmitoyltransferase activity.</text>
</comment>
<keyword evidence="2 7" id="KW-0808">Transferase</keyword>
<sequence>MDDVSNSNTVNGAVYCVLLIVRWLPVGFIQALLIWSYYAYLFIICFGGKLYIDSFIFAVLYNILFFLLQWSYLKCILTEHQNVPESVILTDLSLFCSKFQLSNSKEEQQRVTEELSTKLPVHCRDREKLVRWCPMCNIVKPDRCHHCSICNKCIMKMDHHCPWVNNCVGFANYKYFLVFLFHACLLTFYLAFSVLPYFIIAWNVRTATYLIID</sequence>
<accession>B3RWP2</accession>
<dbReference type="GO" id="GO:0005783">
    <property type="term" value="C:endoplasmic reticulum"/>
    <property type="evidence" value="ECO:0000318"/>
    <property type="project" value="GO_Central"/>
</dbReference>
<keyword evidence="10" id="KW-1185">Reference proteome</keyword>
<evidence type="ECO:0000256" key="7">
    <source>
        <dbReference type="RuleBase" id="RU079119"/>
    </source>
</evidence>
<dbReference type="Proteomes" id="UP000009022">
    <property type="component" value="Unassembled WGS sequence"/>
</dbReference>
<protein>
    <recommendedName>
        <fullName evidence="7">Palmitoyltransferase</fullName>
        <ecNumber evidence="7">2.3.1.225</ecNumber>
    </recommendedName>
</protein>